<dbReference type="Proteomes" id="UP000825935">
    <property type="component" value="Chromosome 23"/>
</dbReference>
<feature type="compositionally biased region" description="Polar residues" evidence="2">
    <location>
        <begin position="65"/>
        <end position="77"/>
    </location>
</feature>
<keyword evidence="1" id="KW-0175">Coiled coil</keyword>
<comment type="caution">
    <text evidence="4">The sequence shown here is derived from an EMBL/GenBank/DDBJ whole genome shotgun (WGS) entry which is preliminary data.</text>
</comment>
<dbReference type="CDD" id="cd22677">
    <property type="entry name" value="FHA_Kanadaptin"/>
    <property type="match status" value="1"/>
</dbReference>
<evidence type="ECO:0000256" key="2">
    <source>
        <dbReference type="SAM" id="MobiDB-lite"/>
    </source>
</evidence>
<dbReference type="PROSITE" id="PS50006">
    <property type="entry name" value="FHA_DOMAIN"/>
    <property type="match status" value="1"/>
</dbReference>
<dbReference type="OrthoDB" id="444265at2759"/>
<dbReference type="EMBL" id="CM035428">
    <property type="protein sequence ID" value="KAH7300942.1"/>
    <property type="molecule type" value="Genomic_DNA"/>
</dbReference>
<evidence type="ECO:0000313" key="5">
    <source>
        <dbReference type="Proteomes" id="UP000825935"/>
    </source>
</evidence>
<feature type="coiled-coil region" evidence="1">
    <location>
        <begin position="480"/>
        <end position="507"/>
    </location>
</feature>
<feature type="coiled-coil region" evidence="1">
    <location>
        <begin position="369"/>
        <end position="431"/>
    </location>
</feature>
<dbReference type="InterPro" id="IPR000253">
    <property type="entry name" value="FHA_dom"/>
</dbReference>
<accession>A0A8T2RX54</accession>
<gene>
    <name evidence="4" type="ORF">KP509_23G004800</name>
</gene>
<dbReference type="SUPFAM" id="SSF49879">
    <property type="entry name" value="SMAD/FHA domain"/>
    <property type="match status" value="1"/>
</dbReference>
<sequence length="823" mass="91674">METRVRMEPSQCSSMPPPSAISPSGPVTDETFSPSNLLNAPNKDEQLVASQTVSSLMPPPRISPTVLSSASDPLNSANRDERLASSQRASSERPAASGSLDFSDGNSVQVPSERDASVMPPPSDFYIPQSGNVSSTVSARVDASSRDTNPEFPTEKTSDQRAQRPQLSFNGSIYTIPSWSAAPVFPFELEVIKDGAVIDTLKVSSKGAFMFGRSEQCDFMMEHPSISRFHAVLQFKRNGEVFLYDLGSTHGTVVNKKQITGRAYIQLHVGDVFKFGLSSRLYILQGPVELMPKEGPTKIQRLMIRESQGLFDIADQEASLLRAKREAQGATWGMMEDAVEGDLQEEEEVTWQTYKGQLTEKQQKTLQKIQKRNEKVASLKREIDAIQVKEIPQGGLTQGQQTQVARNQQRIEQLMEELDNLEETLNQSIQESIGARAGKGSLRKGNEEEDDFLSDDDDFYDRTLNTRNSKAKKSEPAQVIETAESLLEKQFNLLKELDRLNQLLEMEGRSEDTTQEEPMAQDPLDAFMTSVSSKLEDDRAASLRNEIKNHQAELDRVMFLLKVADPSGEAQRNWKRKDSLKSEESVKQVDQKISKEGSVKKINQESDKKESDQRVKELSSLEAAPTASMKSGETRICVEQVSDQQEKTSTPLTGPLRLGHHQKSIIHKTIVSDKPEETSTSDQDFIEYKDRHKSVLKSHECDSLRDISENTCGLIIRKAKDATNVDTDDAEKNLWEGAALAAADSVALLLRHERGLGAIVDEEEEEPSIGRTEEVSSVSKKKRKLGPEKPDFLDREESKFQAWIPPAGQTGDGRTSLNEKYGY</sequence>
<feature type="compositionally biased region" description="Polar residues" evidence="2">
    <location>
        <begin position="30"/>
        <end position="39"/>
    </location>
</feature>
<protein>
    <recommendedName>
        <fullName evidence="3">FHA domain-containing protein</fullName>
    </recommendedName>
</protein>
<proteinExistence type="predicted"/>
<feature type="compositionally biased region" description="Polar residues" evidence="2">
    <location>
        <begin position="812"/>
        <end position="823"/>
    </location>
</feature>
<dbReference type="AlphaFoldDB" id="A0A8T2RX54"/>
<keyword evidence="5" id="KW-1185">Reference proteome</keyword>
<feature type="compositionally biased region" description="Acidic residues" evidence="2">
    <location>
        <begin position="447"/>
        <end position="457"/>
    </location>
</feature>
<dbReference type="PANTHER" id="PTHR23308">
    <property type="entry name" value="NUCLEAR INHIBITOR OF PROTEIN PHOSPHATASE-1"/>
    <property type="match status" value="1"/>
</dbReference>
<feature type="coiled-coil region" evidence="1">
    <location>
        <begin position="533"/>
        <end position="560"/>
    </location>
</feature>
<dbReference type="OMA" id="QGPNDSQ"/>
<evidence type="ECO:0000256" key="1">
    <source>
        <dbReference type="SAM" id="Coils"/>
    </source>
</evidence>
<feature type="compositionally biased region" description="Basic and acidic residues" evidence="2">
    <location>
        <begin position="785"/>
        <end position="799"/>
    </location>
</feature>
<feature type="domain" description="FHA" evidence="3">
    <location>
        <begin position="209"/>
        <end position="259"/>
    </location>
</feature>
<reference evidence="4 5" key="1">
    <citation type="submission" date="2021-08" db="EMBL/GenBank/DDBJ databases">
        <title>WGS assembly of Ceratopteris richardii.</title>
        <authorList>
            <person name="Marchant D.B."/>
            <person name="Chen G."/>
            <person name="Jenkins J."/>
            <person name="Shu S."/>
            <person name="Leebens-Mack J."/>
            <person name="Grimwood J."/>
            <person name="Schmutz J."/>
            <person name="Soltis P."/>
            <person name="Soltis D."/>
            <person name="Chen Z.-H."/>
        </authorList>
    </citation>
    <scope>NUCLEOTIDE SEQUENCE [LARGE SCALE GENOMIC DNA]</scope>
    <source>
        <strain evidence="4">Whitten #5841</strain>
        <tissue evidence="4">Leaf</tissue>
    </source>
</reference>
<dbReference type="Gene3D" id="2.60.200.20">
    <property type="match status" value="1"/>
</dbReference>
<dbReference type="InterPro" id="IPR008984">
    <property type="entry name" value="SMAD_FHA_dom_sf"/>
</dbReference>
<feature type="region of interest" description="Disordered" evidence="2">
    <location>
        <begin position="762"/>
        <end position="823"/>
    </location>
</feature>
<dbReference type="Pfam" id="PF00498">
    <property type="entry name" value="FHA"/>
    <property type="match status" value="1"/>
</dbReference>
<dbReference type="InterPro" id="IPR050923">
    <property type="entry name" value="Cell_Proc_Reg/RNA_Proc"/>
</dbReference>
<feature type="compositionally biased region" description="Basic and acidic residues" evidence="2">
    <location>
        <begin position="143"/>
        <end position="162"/>
    </location>
</feature>
<feature type="region of interest" description="Disordered" evidence="2">
    <location>
        <begin position="1"/>
        <end position="165"/>
    </location>
</feature>
<dbReference type="SMART" id="SM00240">
    <property type="entry name" value="FHA"/>
    <property type="match status" value="1"/>
</dbReference>
<feature type="compositionally biased region" description="Polar residues" evidence="2">
    <location>
        <begin position="129"/>
        <end position="138"/>
    </location>
</feature>
<evidence type="ECO:0000259" key="3">
    <source>
        <dbReference type="PROSITE" id="PS50006"/>
    </source>
</evidence>
<feature type="region of interest" description="Disordered" evidence="2">
    <location>
        <begin position="436"/>
        <end position="457"/>
    </location>
</feature>
<organism evidence="4 5">
    <name type="scientific">Ceratopteris richardii</name>
    <name type="common">Triangle waterfern</name>
    <dbReference type="NCBI Taxonomy" id="49495"/>
    <lineage>
        <taxon>Eukaryota</taxon>
        <taxon>Viridiplantae</taxon>
        <taxon>Streptophyta</taxon>
        <taxon>Embryophyta</taxon>
        <taxon>Tracheophyta</taxon>
        <taxon>Polypodiopsida</taxon>
        <taxon>Polypodiidae</taxon>
        <taxon>Polypodiales</taxon>
        <taxon>Pteridineae</taxon>
        <taxon>Pteridaceae</taxon>
        <taxon>Parkerioideae</taxon>
        <taxon>Ceratopteris</taxon>
    </lineage>
</organism>
<dbReference type="FunFam" id="2.60.200.20:FF:000053">
    <property type="entry name" value="Os06g0275900 protein"/>
    <property type="match status" value="1"/>
</dbReference>
<name>A0A8T2RX54_CERRI</name>
<feature type="compositionally biased region" description="Basic and acidic residues" evidence="2">
    <location>
        <begin position="576"/>
        <end position="619"/>
    </location>
</feature>
<feature type="region of interest" description="Disordered" evidence="2">
    <location>
        <begin position="568"/>
        <end position="631"/>
    </location>
</feature>
<evidence type="ECO:0000313" key="4">
    <source>
        <dbReference type="EMBL" id="KAH7300942.1"/>
    </source>
</evidence>